<dbReference type="KEGG" id="gsh:117357025"/>
<dbReference type="InterPro" id="IPR052679">
    <property type="entry name" value="Cell_Prolif_Regulator"/>
</dbReference>
<sequence length="526" mass="59019">MANLLKESTICSSASSISLSSLLASCSLGSSQSSSRSLITSIWYKEKLYESATEALEAYIKDYEGSLLSPSVSTGKISIQKTPVGSFHSRPKVSGNVDCAGDRQAFSSPFKSHLSNDLDLVSLTTDDLLAFPSDGSLPFHQASISKPVIQRNKQRRKNHKSSLKKNTSYSLFDFDRELGFQHNSSVWGKKNFTGFSPCKNVSSRTVEKTVGGDDSQAAPNSLSSKNYPRWLTSQKSDLNVSGITSIPDVKYPMWLRNSGLLSDLVDKDFTSKRHKAADSSSEQTPYGLSSMTYLDKLDSFNIFDNNKHLQSVDVEGMNEMLVFQQEDLLSSHSKEPFRDDMIELLILKTEKALESSLQGVPSSIENIGSPQTDDLVDAERSWEKIPVTFKSPVPVFCDEGMETLQTTKLNLINDFIKDSSKNDPQIEESTLSGGNHHGPVETLKQMLFNLQTVQQSYSHDKTEKEEMKKFSETESKMQLFDKEMMPVNKSLKKAMHHLFRLKRLVEDNSEEREEEKENWEKEVQSN</sequence>
<name>A0A6P8R303_GEOSA</name>
<protein>
    <submittedName>
        <fullName evidence="3 4">Lung adenoma susceptibility protein 2 isoform X1</fullName>
    </submittedName>
</protein>
<evidence type="ECO:0000313" key="4">
    <source>
        <dbReference type="RefSeq" id="XP_033793046.1"/>
    </source>
</evidence>
<dbReference type="PROSITE" id="PS51257">
    <property type="entry name" value="PROKAR_LIPOPROTEIN"/>
    <property type="match status" value="1"/>
</dbReference>
<evidence type="ECO:0000256" key="1">
    <source>
        <dbReference type="SAM" id="MobiDB-lite"/>
    </source>
</evidence>
<accession>A0A6P8R303</accession>
<dbReference type="OrthoDB" id="9934714at2759"/>
<dbReference type="CTD" id="476192"/>
<keyword evidence="2" id="KW-1185">Reference proteome</keyword>
<feature type="compositionally biased region" description="Acidic residues" evidence="1">
    <location>
        <begin position="507"/>
        <end position="517"/>
    </location>
</feature>
<feature type="region of interest" description="Disordered" evidence="1">
    <location>
        <begin position="506"/>
        <end position="526"/>
    </location>
</feature>
<dbReference type="AlphaFoldDB" id="A0A6P8R303"/>
<dbReference type="PANTHER" id="PTHR35079">
    <property type="entry name" value="LUNG ADENOMA SUSCEPTIBILITY PROTEIN 2"/>
    <property type="match status" value="1"/>
</dbReference>
<evidence type="ECO:0000313" key="2">
    <source>
        <dbReference type="Proteomes" id="UP000515159"/>
    </source>
</evidence>
<dbReference type="RefSeq" id="XP_033793054.1">
    <property type="nucleotide sequence ID" value="XM_033937163.1"/>
</dbReference>
<proteinExistence type="predicted"/>
<reference evidence="3 4" key="1">
    <citation type="submission" date="2025-04" db="UniProtKB">
        <authorList>
            <consortium name="RefSeq"/>
        </authorList>
    </citation>
    <scope>IDENTIFICATION</scope>
</reference>
<evidence type="ECO:0000313" key="3">
    <source>
        <dbReference type="RefSeq" id="XP_033793037.1"/>
    </source>
</evidence>
<dbReference type="PANTHER" id="PTHR35079:SF1">
    <property type="entry name" value="LUNG ADENOMA SUSCEPTIBILITY PROTEIN 2"/>
    <property type="match status" value="1"/>
</dbReference>
<dbReference type="RefSeq" id="XP_033793037.1">
    <property type="nucleotide sequence ID" value="XM_033937146.1"/>
</dbReference>
<dbReference type="Proteomes" id="UP000515159">
    <property type="component" value="Chromosome 1"/>
</dbReference>
<gene>
    <name evidence="3 4 5" type="primary">C1H18orf54</name>
</gene>
<organism evidence="2 4">
    <name type="scientific">Geotrypetes seraphini</name>
    <name type="common">Gaboon caecilian</name>
    <name type="synonym">Caecilia seraphini</name>
    <dbReference type="NCBI Taxonomy" id="260995"/>
    <lineage>
        <taxon>Eukaryota</taxon>
        <taxon>Metazoa</taxon>
        <taxon>Chordata</taxon>
        <taxon>Craniata</taxon>
        <taxon>Vertebrata</taxon>
        <taxon>Euteleostomi</taxon>
        <taxon>Amphibia</taxon>
        <taxon>Gymnophiona</taxon>
        <taxon>Geotrypetes</taxon>
    </lineage>
</organism>
<evidence type="ECO:0000313" key="5">
    <source>
        <dbReference type="RefSeq" id="XP_033793054.1"/>
    </source>
</evidence>
<dbReference type="RefSeq" id="XP_033793046.1">
    <property type="nucleotide sequence ID" value="XM_033937155.1"/>
</dbReference>
<dbReference type="GeneID" id="117357025"/>